<gene>
    <name evidence="4" type="ORF">PGT21_016656</name>
    <name evidence="2" type="ORF">PGT21_018709</name>
    <name evidence="3" type="ORF">PGTUg99_007902</name>
</gene>
<feature type="chain" id="PRO_5036137985" evidence="1">
    <location>
        <begin position="21"/>
        <end position="160"/>
    </location>
</feature>
<evidence type="ECO:0000313" key="2">
    <source>
        <dbReference type="EMBL" id="KAA1067851.1"/>
    </source>
</evidence>
<dbReference type="EMBL" id="VSWC01000016">
    <property type="protein sequence ID" value="KAA1111943.1"/>
    <property type="molecule type" value="Genomic_DNA"/>
</dbReference>
<organism evidence="4 5">
    <name type="scientific">Puccinia graminis f. sp. tritici</name>
    <dbReference type="NCBI Taxonomy" id="56615"/>
    <lineage>
        <taxon>Eukaryota</taxon>
        <taxon>Fungi</taxon>
        <taxon>Dikarya</taxon>
        <taxon>Basidiomycota</taxon>
        <taxon>Pucciniomycotina</taxon>
        <taxon>Pucciniomycetes</taxon>
        <taxon>Pucciniales</taxon>
        <taxon>Pucciniaceae</taxon>
        <taxon>Puccinia</taxon>
    </lineage>
</organism>
<dbReference type="Proteomes" id="UP000324748">
    <property type="component" value="Unassembled WGS sequence"/>
</dbReference>
<name>A0A5B0QG54_PUCGR</name>
<comment type="caution">
    <text evidence="4">The sequence shown here is derived from an EMBL/GenBank/DDBJ whole genome shotgun (WGS) entry which is preliminary data.</text>
</comment>
<keyword evidence="5" id="KW-1185">Reference proteome</keyword>
<evidence type="ECO:0000313" key="5">
    <source>
        <dbReference type="Proteomes" id="UP000324748"/>
    </source>
</evidence>
<evidence type="ECO:0000256" key="1">
    <source>
        <dbReference type="SAM" id="SignalP"/>
    </source>
</evidence>
<evidence type="ECO:0000313" key="6">
    <source>
        <dbReference type="Proteomes" id="UP000325313"/>
    </source>
</evidence>
<dbReference type="AlphaFoldDB" id="A0A5B0QG54"/>
<protein>
    <submittedName>
        <fullName evidence="4">Uncharacterized protein</fullName>
    </submittedName>
</protein>
<reference evidence="5 6" key="1">
    <citation type="submission" date="2019-05" db="EMBL/GenBank/DDBJ databases">
        <title>Emergence of the Ug99 lineage of the wheat stem rust pathogen through somatic hybridization.</title>
        <authorList>
            <person name="Li F."/>
            <person name="Upadhyaya N.M."/>
            <person name="Sperschneider J."/>
            <person name="Matny O."/>
            <person name="Nguyen-Phuc H."/>
            <person name="Mago R."/>
            <person name="Raley C."/>
            <person name="Miller M.E."/>
            <person name="Silverstein K.A.T."/>
            <person name="Henningsen E."/>
            <person name="Hirsch C.D."/>
            <person name="Visser B."/>
            <person name="Pretorius Z.A."/>
            <person name="Steffenson B.J."/>
            <person name="Schwessinger B."/>
            <person name="Dodds P.N."/>
            <person name="Figueroa M."/>
        </authorList>
    </citation>
    <scope>NUCLEOTIDE SEQUENCE [LARGE SCALE GENOMIC DNA]</scope>
    <source>
        <strain evidence="4">21-0</strain>
        <strain evidence="3 6">Ug99</strain>
    </source>
</reference>
<proteinExistence type="predicted"/>
<feature type="signal peptide" evidence="1">
    <location>
        <begin position="1"/>
        <end position="20"/>
    </location>
</feature>
<evidence type="ECO:0000313" key="3">
    <source>
        <dbReference type="EMBL" id="KAA1093399.1"/>
    </source>
</evidence>
<sequence>MKPAIVICSVFMTLIPPGLAGNSRIQCVICKHPNSWPFSPPGYQEKAPCGAILEDGSLCTKERTKIYYRCSKTDCKEITVKNKKFLDATKKEGCTHENKLSLAESNIRLAESNNRLAESHNRLAESNIRPTFEAPTSSETGGHVRSEVINDKVTYYHFFE</sequence>
<dbReference type="EMBL" id="VDEP01000374">
    <property type="protein sequence ID" value="KAA1093399.1"/>
    <property type="molecule type" value="Genomic_DNA"/>
</dbReference>
<keyword evidence="1" id="KW-0732">Signal</keyword>
<evidence type="ECO:0000313" key="4">
    <source>
        <dbReference type="EMBL" id="KAA1111943.1"/>
    </source>
</evidence>
<accession>A0A5B0QG54</accession>
<dbReference type="EMBL" id="VSWC01000184">
    <property type="protein sequence ID" value="KAA1067851.1"/>
    <property type="molecule type" value="Genomic_DNA"/>
</dbReference>
<dbReference type="Proteomes" id="UP000325313">
    <property type="component" value="Unassembled WGS sequence"/>
</dbReference>